<comment type="caution">
    <text evidence="1">The sequence shown here is derived from an EMBL/GenBank/DDBJ whole genome shotgun (WGS) entry which is preliminary data.</text>
</comment>
<keyword evidence="2" id="KW-1185">Reference proteome</keyword>
<dbReference type="AlphaFoldDB" id="A0A8J2TTM1"/>
<accession>A0A8J2TTM1</accession>
<name>A0A8J2TTM1_9BACI</name>
<evidence type="ECO:0000313" key="2">
    <source>
        <dbReference type="Proteomes" id="UP000602050"/>
    </source>
</evidence>
<proteinExistence type="predicted"/>
<evidence type="ECO:0000313" key="1">
    <source>
        <dbReference type="EMBL" id="GFZ81496.1"/>
    </source>
</evidence>
<organism evidence="1 2">
    <name type="scientific">Compostibacillus humi</name>
    <dbReference type="NCBI Taxonomy" id="1245525"/>
    <lineage>
        <taxon>Bacteria</taxon>
        <taxon>Bacillati</taxon>
        <taxon>Bacillota</taxon>
        <taxon>Bacilli</taxon>
        <taxon>Bacillales</taxon>
        <taxon>Bacillaceae</taxon>
        <taxon>Compostibacillus</taxon>
    </lineage>
</organism>
<dbReference type="Pfam" id="PF02810">
    <property type="entry name" value="SEC-C"/>
    <property type="match status" value="1"/>
</dbReference>
<reference evidence="1" key="2">
    <citation type="submission" date="2020-09" db="EMBL/GenBank/DDBJ databases">
        <authorList>
            <person name="Sun Q."/>
            <person name="Zhou Y."/>
        </authorList>
    </citation>
    <scope>NUCLEOTIDE SEQUENCE</scope>
    <source>
        <strain evidence="1">CGMCC 1.12360</strain>
    </source>
</reference>
<protein>
    <submittedName>
        <fullName evidence="1">Preprotein translocase subunit SecA</fullName>
    </submittedName>
</protein>
<dbReference type="PANTHER" id="PTHR33747:SF1">
    <property type="entry name" value="ADENYLATE CYCLASE-ASSOCIATED CAP C-TERMINAL DOMAIN-CONTAINING PROTEIN"/>
    <property type="match status" value="1"/>
</dbReference>
<dbReference type="PANTHER" id="PTHR33747">
    <property type="entry name" value="UPF0225 PROTEIN SCO1677"/>
    <property type="match status" value="1"/>
</dbReference>
<dbReference type="Proteomes" id="UP000602050">
    <property type="component" value="Unassembled WGS sequence"/>
</dbReference>
<gene>
    <name evidence="1" type="ORF">GCM10010978_23030</name>
</gene>
<dbReference type="SUPFAM" id="SSF103642">
    <property type="entry name" value="Sec-C motif"/>
    <property type="match status" value="1"/>
</dbReference>
<reference evidence="1" key="1">
    <citation type="journal article" date="2014" name="Int. J. Syst. Evol. Microbiol.">
        <title>Complete genome sequence of Corynebacterium casei LMG S-19264T (=DSM 44701T), isolated from a smear-ripened cheese.</title>
        <authorList>
            <consortium name="US DOE Joint Genome Institute (JGI-PGF)"/>
            <person name="Walter F."/>
            <person name="Albersmeier A."/>
            <person name="Kalinowski J."/>
            <person name="Ruckert C."/>
        </authorList>
    </citation>
    <scope>NUCLEOTIDE SEQUENCE</scope>
    <source>
        <strain evidence="1">CGMCC 1.12360</strain>
    </source>
</reference>
<dbReference type="RefSeq" id="WP_188392555.1">
    <property type="nucleotide sequence ID" value="NZ_BMEV01000045.1"/>
</dbReference>
<dbReference type="Gene3D" id="3.10.450.50">
    <property type="match status" value="1"/>
</dbReference>
<dbReference type="InterPro" id="IPR004027">
    <property type="entry name" value="SEC_C_motif"/>
</dbReference>
<sequence>MGEDMETKKKVLDALHRLQSDFEKSRDKKLWSPITVPFTLRDGLNRLTKNDLQEIRRSLRVKKASSLKKAELAALLEDVILCSLESICSKFDSERFGLLLEVAKRGGYMEAPSLEWEQWKYFREYGILYTGVFQGKKIVAVPGDIVEPLLALGASGKVKSVINRNTEWIKLTCGLLFYYGTISTAQIIALLEKYTKQPLDALDFFRVIWDANRYRNSITIHVDNFSHVRLDDYKRIKEEQEIRSNLPFYPFTKKQLLQAAEPDFVDRDESFLEFMSYLFRNFKMTIEEAEIIASECAYIVKLDGTVHDVFQYLGLMFHAQDLNQEMLTQVMHFMNHTRQWVLKGHTPYEVFQQEKKFLRPLPETELPIADTKHKKKVGRNDPCPCGSGKKYKKCCGK</sequence>
<dbReference type="EMBL" id="BMEV01000045">
    <property type="protein sequence ID" value="GFZ81496.1"/>
    <property type="molecule type" value="Genomic_DNA"/>
</dbReference>